<evidence type="ECO:0000259" key="1">
    <source>
        <dbReference type="Pfam" id="PF03171"/>
    </source>
</evidence>
<dbReference type="PANTHER" id="PTHR47481:SF34">
    <property type="entry name" value="CCHC-TYPE DOMAIN-CONTAINING PROTEIN"/>
    <property type="match status" value="1"/>
</dbReference>
<reference evidence="2 3" key="1">
    <citation type="journal article" date="2018" name="PLoS Genet.">
        <title>Population sequencing reveals clonal diversity and ancestral inbreeding in the grapevine cultivar Chardonnay.</title>
        <authorList>
            <person name="Roach M.J."/>
            <person name="Johnson D.L."/>
            <person name="Bohlmann J."/>
            <person name="van Vuuren H.J."/>
            <person name="Jones S.J."/>
            <person name="Pretorius I.S."/>
            <person name="Schmidt S.A."/>
            <person name="Borneman A.R."/>
        </authorList>
    </citation>
    <scope>NUCLEOTIDE SEQUENCE [LARGE SCALE GENOMIC DNA]</scope>
    <source>
        <strain evidence="3">cv. Chardonnay</strain>
        <tissue evidence="2">Leaf</tissue>
    </source>
</reference>
<dbReference type="Gene3D" id="2.60.120.330">
    <property type="entry name" value="B-lactam Antibiotic, Isopenicillin N Synthase, Chain"/>
    <property type="match status" value="1"/>
</dbReference>
<accession>A0A438FMM7</accession>
<gene>
    <name evidence="2" type="primary">RE1_1815</name>
    <name evidence="2" type="ORF">CK203_020652</name>
</gene>
<dbReference type="InterPro" id="IPR044861">
    <property type="entry name" value="IPNS-like_FE2OG_OXY"/>
</dbReference>
<comment type="caution">
    <text evidence="2">The sequence shown here is derived from an EMBL/GenBank/DDBJ whole genome shotgun (WGS) entry which is preliminary data.</text>
</comment>
<proteinExistence type="predicted"/>
<name>A0A438FMM7_VITVI</name>
<dbReference type="Proteomes" id="UP000288805">
    <property type="component" value="Unassembled WGS sequence"/>
</dbReference>
<sequence length="386" mass="43302">MEKLAFKMLGLISLSLGLPENRFNLFFEESTTFIRLNHYPPFPIPHLALGVGRQKDAGALTILALDDVRGLEVKQKTDGEWIRVKPTLDAYIINVGDIIQVPPKNFELVPDEENGSNPSPSIVSSINTAATISIYTTQNPIAINVSSQTPIKLTQHNFSAWRLQFYTLLVGYDLLGYVNGTLPCPSTTLTSENGTTTPNPAYTHWIRQDHLLNAIVSSLSPTIVSFIASATTSLAAWSTLHNTYAKASQSRIIHYRTQLDNLSKGTQSITQYMQSVKICVDVLYLMNVTIDPEEFIIQIFHGLPEMYKYLHSTIRAHETVFPLRNFMRNCFLLRLKLYENLPRILLGMSHCLLPPMLLPNNHNRIGSSINSLTLSLNTVHPNNLNQ</sequence>
<evidence type="ECO:0000313" key="3">
    <source>
        <dbReference type="Proteomes" id="UP000288805"/>
    </source>
</evidence>
<dbReference type="Pfam" id="PF03171">
    <property type="entry name" value="2OG-FeII_Oxy"/>
    <property type="match status" value="1"/>
</dbReference>
<organism evidence="2 3">
    <name type="scientific">Vitis vinifera</name>
    <name type="common">Grape</name>
    <dbReference type="NCBI Taxonomy" id="29760"/>
    <lineage>
        <taxon>Eukaryota</taxon>
        <taxon>Viridiplantae</taxon>
        <taxon>Streptophyta</taxon>
        <taxon>Embryophyta</taxon>
        <taxon>Tracheophyta</taxon>
        <taxon>Spermatophyta</taxon>
        <taxon>Magnoliopsida</taxon>
        <taxon>eudicotyledons</taxon>
        <taxon>Gunneridae</taxon>
        <taxon>Pentapetalae</taxon>
        <taxon>rosids</taxon>
        <taxon>Vitales</taxon>
        <taxon>Vitaceae</taxon>
        <taxon>Viteae</taxon>
        <taxon>Vitis</taxon>
    </lineage>
</organism>
<feature type="domain" description="Isopenicillin N synthase-like Fe(2+) 2OG dioxygenase" evidence="1">
    <location>
        <begin position="33"/>
        <end position="103"/>
    </location>
</feature>
<dbReference type="InterPro" id="IPR027443">
    <property type="entry name" value="IPNS-like_sf"/>
</dbReference>
<dbReference type="PANTHER" id="PTHR47481">
    <property type="match status" value="1"/>
</dbReference>
<dbReference type="AlphaFoldDB" id="A0A438FMM7"/>
<protein>
    <submittedName>
        <fullName evidence="2">Retrovirus-related Pol polyprotein from transposon RE1</fullName>
    </submittedName>
</protein>
<dbReference type="EMBL" id="QGNW01000842">
    <property type="protein sequence ID" value="RVW61242.1"/>
    <property type="molecule type" value="Genomic_DNA"/>
</dbReference>
<dbReference type="SUPFAM" id="SSF51197">
    <property type="entry name" value="Clavaminate synthase-like"/>
    <property type="match status" value="1"/>
</dbReference>
<dbReference type="Pfam" id="PF14223">
    <property type="entry name" value="Retrotran_gag_2"/>
    <property type="match status" value="1"/>
</dbReference>
<evidence type="ECO:0000313" key="2">
    <source>
        <dbReference type="EMBL" id="RVW61242.1"/>
    </source>
</evidence>